<dbReference type="PANTHER" id="PTHR31032:SF1">
    <property type="entry name" value="PGR5-LIKE PROTEIN 1B, CHLOROPLASTIC"/>
    <property type="match status" value="1"/>
</dbReference>
<keyword evidence="3" id="KW-1185">Reference proteome</keyword>
<evidence type="ECO:0000313" key="3">
    <source>
        <dbReference type="Proteomes" id="UP000323506"/>
    </source>
</evidence>
<dbReference type="Proteomes" id="UP000323506">
    <property type="component" value="Chromosome A12"/>
</dbReference>
<evidence type="ECO:0008006" key="4">
    <source>
        <dbReference type="Google" id="ProtNLM"/>
    </source>
</evidence>
<keyword evidence="1" id="KW-1133">Transmembrane helix</keyword>
<gene>
    <name evidence="2" type="ORF">ES288_A12G254900v1</name>
</gene>
<dbReference type="GO" id="GO:0016730">
    <property type="term" value="F:oxidoreductase activity, acting on iron-sulfur proteins as donors"/>
    <property type="evidence" value="ECO:0007669"/>
    <property type="project" value="InterPro"/>
</dbReference>
<keyword evidence="1" id="KW-0472">Membrane</keyword>
<name>A0A5D2EDC7_GOSDA</name>
<protein>
    <recommendedName>
        <fullName evidence="4">PGR5-like protein 1A, chloroplastic</fullName>
    </recommendedName>
</protein>
<dbReference type="InterPro" id="IPR039987">
    <property type="entry name" value="PGRL1"/>
</dbReference>
<dbReference type="EMBL" id="CM017699">
    <property type="protein sequence ID" value="TYG91350.1"/>
    <property type="molecule type" value="Genomic_DNA"/>
</dbReference>
<dbReference type="GO" id="GO:0009535">
    <property type="term" value="C:chloroplast thylakoid membrane"/>
    <property type="evidence" value="ECO:0007669"/>
    <property type="project" value="InterPro"/>
</dbReference>
<reference evidence="2 3" key="1">
    <citation type="submission" date="2019-06" db="EMBL/GenBank/DDBJ databases">
        <title>WGS assembly of Gossypium darwinii.</title>
        <authorList>
            <person name="Chen Z.J."/>
            <person name="Sreedasyam A."/>
            <person name="Ando A."/>
            <person name="Song Q."/>
            <person name="De L."/>
            <person name="Hulse-Kemp A."/>
            <person name="Ding M."/>
            <person name="Ye W."/>
            <person name="Kirkbride R."/>
            <person name="Jenkins J."/>
            <person name="Plott C."/>
            <person name="Lovell J."/>
            <person name="Lin Y.-M."/>
            <person name="Vaughn R."/>
            <person name="Liu B."/>
            <person name="Li W."/>
            <person name="Simpson S."/>
            <person name="Scheffler B."/>
            <person name="Saski C."/>
            <person name="Grover C."/>
            <person name="Hu G."/>
            <person name="Conover J."/>
            <person name="Carlson J."/>
            <person name="Shu S."/>
            <person name="Boston L."/>
            <person name="Williams M."/>
            <person name="Peterson D."/>
            <person name="Mcgee K."/>
            <person name="Jones D."/>
            <person name="Wendel J."/>
            <person name="Stelly D."/>
            <person name="Grimwood J."/>
            <person name="Schmutz J."/>
        </authorList>
    </citation>
    <scope>NUCLEOTIDE SEQUENCE [LARGE SCALE GENOMIC DNA]</scope>
    <source>
        <strain evidence="2">1808015.09</strain>
    </source>
</reference>
<evidence type="ECO:0000313" key="2">
    <source>
        <dbReference type="EMBL" id="TYG91350.1"/>
    </source>
</evidence>
<feature type="transmembrane region" description="Helical" evidence="1">
    <location>
        <begin position="252"/>
        <end position="275"/>
    </location>
</feature>
<evidence type="ECO:0000256" key="1">
    <source>
        <dbReference type="SAM" id="Phobius"/>
    </source>
</evidence>
<feature type="transmembrane region" description="Helical" evidence="1">
    <location>
        <begin position="215"/>
        <end position="232"/>
    </location>
</feature>
<dbReference type="PANTHER" id="PTHR31032">
    <property type="entry name" value="PGR5-LIKE PROTEIN 1B, CHLOROPLASTIC"/>
    <property type="match status" value="1"/>
</dbReference>
<dbReference type="AlphaFoldDB" id="A0A5D2EDC7"/>
<sequence length="356" mass="40032">MNEIEDRCISLHTLIPYLISLSLQQNQSETNQITLLLHHHQFNRLSFGPMASKLALTLNTLSVLSNGKQLCCRHRLFVLPIKAAADQQGQVEEDNVVDSKILPYCSIDKKKKKSLGEMEQEFLQALQAFYYEGKAIMSNEEFDNLKEELTWEGSSVVMLSSDEQKFLEASMAYVYGKPVLSDEEFDDLKLRLKIEGSEIVVEVYSDLSVDYLKMVLLNVPATVVALGLFFFLDDLTGFEITYVLELPKPFSFIFTWFAAVPLIVWLAQSLTKLVVKDSLILKGLCPNCGTENVSFFGTILSISDGGTANTLKCSNCGTPLEYNSKTRLITLPEGTQALFRGIYCEYALFQKTCNNI</sequence>
<organism evidence="2 3">
    <name type="scientific">Gossypium darwinii</name>
    <name type="common">Darwin's cotton</name>
    <name type="synonym">Gossypium barbadense var. darwinii</name>
    <dbReference type="NCBI Taxonomy" id="34276"/>
    <lineage>
        <taxon>Eukaryota</taxon>
        <taxon>Viridiplantae</taxon>
        <taxon>Streptophyta</taxon>
        <taxon>Embryophyta</taxon>
        <taxon>Tracheophyta</taxon>
        <taxon>Spermatophyta</taxon>
        <taxon>Magnoliopsida</taxon>
        <taxon>eudicotyledons</taxon>
        <taxon>Gunneridae</taxon>
        <taxon>Pentapetalae</taxon>
        <taxon>rosids</taxon>
        <taxon>malvids</taxon>
        <taxon>Malvales</taxon>
        <taxon>Malvaceae</taxon>
        <taxon>Malvoideae</taxon>
        <taxon>Gossypium</taxon>
    </lineage>
</organism>
<proteinExistence type="predicted"/>
<dbReference type="GO" id="GO:0009773">
    <property type="term" value="P:photosynthetic electron transport in photosystem I"/>
    <property type="evidence" value="ECO:0007669"/>
    <property type="project" value="InterPro"/>
</dbReference>
<keyword evidence="1" id="KW-0812">Transmembrane</keyword>
<accession>A0A5D2EDC7</accession>